<evidence type="ECO:0000313" key="3">
    <source>
        <dbReference type="EMBL" id="MFL9839802.1"/>
    </source>
</evidence>
<accession>A0ABW8YIS9</accession>
<dbReference type="InterPro" id="IPR023296">
    <property type="entry name" value="Glyco_hydro_beta-prop_sf"/>
</dbReference>
<dbReference type="SUPFAM" id="SSF75005">
    <property type="entry name" value="Arabinanase/levansucrase/invertase"/>
    <property type="match status" value="1"/>
</dbReference>
<feature type="signal peptide" evidence="2">
    <location>
        <begin position="1"/>
        <end position="21"/>
    </location>
</feature>
<name>A0ABW8YIS9_9SPHN</name>
<evidence type="ECO:0000256" key="2">
    <source>
        <dbReference type="SAM" id="SignalP"/>
    </source>
</evidence>
<comment type="caution">
    <text evidence="3">The sequence shown here is derived from an EMBL/GenBank/DDBJ whole genome shotgun (WGS) entry which is preliminary data.</text>
</comment>
<dbReference type="RefSeq" id="WP_408076766.1">
    <property type="nucleotide sequence ID" value="NZ_JBELQC010000001.1"/>
</dbReference>
<gene>
    <name evidence="3" type="ORF">ABS767_02395</name>
</gene>
<evidence type="ECO:0000256" key="1">
    <source>
        <dbReference type="SAM" id="MobiDB-lite"/>
    </source>
</evidence>
<evidence type="ECO:0000313" key="4">
    <source>
        <dbReference type="Proteomes" id="UP001629244"/>
    </source>
</evidence>
<feature type="region of interest" description="Disordered" evidence="1">
    <location>
        <begin position="30"/>
        <end position="49"/>
    </location>
</feature>
<sequence>MPKILAGATIAAGLLATGGSAALISRDASPSGVVRTTDGPRAAQPGVKTSATTEIASLSSALDAPTLGLADSVIETFHDSNANLCGTQKVHIDGPVRAFEDQNNVIHLTVSDPNATGWQWTGSVTGFTNNPKTATLDCTPVMIGNSGNTDPSQFDQKTWIQAIHFAGSTVYAYGHEDYFGTRTNDPDCHDAGTTDGLPYCWYSSIPLWTATVSPPDRHVNFGRSAATPGHVAIYPQVAYPGDANTTSAGWIGYGTPSNIIRGRNQDGTLNGYYYMFAYSSSNYAGQGKGVCLFRSADPTDRTSWRAWDGSTASPQFVQQMKNPYSNTNSACATVQPSLFNSYVRSVVWHKPSRHYIAIIRNSSAVQYATSTDLLTWSAPQNLLVSTSAEANYPVVIDFDGGDYGDSNFDRVYSNGRSYLFYRKSIVSGHTRITRRKIAVTNYPADPPGSANPY</sequence>
<keyword evidence="2" id="KW-0732">Signal</keyword>
<reference evidence="3 4" key="1">
    <citation type="submission" date="2024-06" db="EMBL/GenBank/DDBJ databases">
        <authorList>
            <person name="Kaempfer P."/>
            <person name="Viver T."/>
        </authorList>
    </citation>
    <scope>NUCLEOTIDE SEQUENCE [LARGE SCALE GENOMIC DNA]</scope>
    <source>
        <strain evidence="3 4">ST-64</strain>
    </source>
</reference>
<dbReference type="EMBL" id="JBELQC010000001">
    <property type="protein sequence ID" value="MFL9839802.1"/>
    <property type="molecule type" value="Genomic_DNA"/>
</dbReference>
<dbReference type="Proteomes" id="UP001629244">
    <property type="component" value="Unassembled WGS sequence"/>
</dbReference>
<feature type="chain" id="PRO_5046914233" evidence="2">
    <location>
        <begin position="22"/>
        <end position="453"/>
    </location>
</feature>
<organism evidence="3 4">
    <name type="scientific">Sphingomonas plantiphila</name>
    <dbReference type="NCBI Taxonomy" id="3163295"/>
    <lineage>
        <taxon>Bacteria</taxon>
        <taxon>Pseudomonadati</taxon>
        <taxon>Pseudomonadota</taxon>
        <taxon>Alphaproteobacteria</taxon>
        <taxon>Sphingomonadales</taxon>
        <taxon>Sphingomonadaceae</taxon>
        <taxon>Sphingomonas</taxon>
    </lineage>
</organism>
<proteinExistence type="predicted"/>
<protein>
    <submittedName>
        <fullName evidence="3">Uncharacterized protein</fullName>
    </submittedName>
</protein>
<keyword evidence="4" id="KW-1185">Reference proteome</keyword>